<organism evidence="1 2">
    <name type="scientific">Rhipicephalus sanguineus</name>
    <name type="common">Brown dog tick</name>
    <name type="synonym">Ixodes sanguineus</name>
    <dbReference type="NCBI Taxonomy" id="34632"/>
    <lineage>
        <taxon>Eukaryota</taxon>
        <taxon>Metazoa</taxon>
        <taxon>Ecdysozoa</taxon>
        <taxon>Arthropoda</taxon>
        <taxon>Chelicerata</taxon>
        <taxon>Arachnida</taxon>
        <taxon>Acari</taxon>
        <taxon>Parasitiformes</taxon>
        <taxon>Ixodida</taxon>
        <taxon>Ixodoidea</taxon>
        <taxon>Ixodidae</taxon>
        <taxon>Rhipicephalinae</taxon>
        <taxon>Rhipicephalus</taxon>
        <taxon>Rhipicephalus</taxon>
    </lineage>
</organism>
<dbReference type="EMBL" id="JABSTV010001251">
    <property type="protein sequence ID" value="KAH7951495.1"/>
    <property type="molecule type" value="Genomic_DNA"/>
</dbReference>
<evidence type="ECO:0000313" key="2">
    <source>
        <dbReference type="Proteomes" id="UP000821837"/>
    </source>
</evidence>
<proteinExistence type="predicted"/>
<evidence type="ECO:0000313" key="1">
    <source>
        <dbReference type="EMBL" id="KAH7951495.1"/>
    </source>
</evidence>
<dbReference type="Proteomes" id="UP000821837">
    <property type="component" value="Chromosome 5"/>
</dbReference>
<reference evidence="1" key="2">
    <citation type="submission" date="2021-09" db="EMBL/GenBank/DDBJ databases">
        <authorList>
            <person name="Jia N."/>
            <person name="Wang J."/>
            <person name="Shi W."/>
            <person name="Du L."/>
            <person name="Sun Y."/>
            <person name="Zhan W."/>
            <person name="Jiang J."/>
            <person name="Wang Q."/>
            <person name="Zhang B."/>
            <person name="Ji P."/>
            <person name="Sakyi L.B."/>
            <person name="Cui X."/>
            <person name="Yuan T."/>
            <person name="Jiang B."/>
            <person name="Yang W."/>
            <person name="Lam T.T.-Y."/>
            <person name="Chang Q."/>
            <person name="Ding S."/>
            <person name="Wang X."/>
            <person name="Zhu J."/>
            <person name="Ruan X."/>
            <person name="Zhao L."/>
            <person name="Wei J."/>
            <person name="Que T."/>
            <person name="Du C."/>
            <person name="Cheng J."/>
            <person name="Dai P."/>
            <person name="Han X."/>
            <person name="Huang E."/>
            <person name="Gao Y."/>
            <person name="Liu J."/>
            <person name="Shao H."/>
            <person name="Ye R."/>
            <person name="Li L."/>
            <person name="Wei W."/>
            <person name="Wang X."/>
            <person name="Wang C."/>
            <person name="Huo Q."/>
            <person name="Li W."/>
            <person name="Guo W."/>
            <person name="Chen H."/>
            <person name="Chen S."/>
            <person name="Zhou L."/>
            <person name="Zhou L."/>
            <person name="Ni X."/>
            <person name="Tian J."/>
            <person name="Zhou Y."/>
            <person name="Sheng Y."/>
            <person name="Liu T."/>
            <person name="Pan Y."/>
            <person name="Xia L."/>
            <person name="Li J."/>
            <person name="Zhao F."/>
            <person name="Cao W."/>
        </authorList>
    </citation>
    <scope>NUCLEOTIDE SEQUENCE</scope>
    <source>
        <strain evidence="1">Rsan-2018</strain>
        <tissue evidence="1">Larvae</tissue>
    </source>
</reference>
<gene>
    <name evidence="1" type="ORF">HPB52_009965</name>
</gene>
<comment type="caution">
    <text evidence="1">The sequence shown here is derived from an EMBL/GenBank/DDBJ whole genome shotgun (WGS) entry which is preliminary data.</text>
</comment>
<reference evidence="1" key="1">
    <citation type="journal article" date="2020" name="Cell">
        <title>Large-Scale Comparative Analyses of Tick Genomes Elucidate Their Genetic Diversity and Vector Capacities.</title>
        <authorList>
            <consortium name="Tick Genome and Microbiome Consortium (TIGMIC)"/>
            <person name="Jia N."/>
            <person name="Wang J."/>
            <person name="Shi W."/>
            <person name="Du L."/>
            <person name="Sun Y."/>
            <person name="Zhan W."/>
            <person name="Jiang J.F."/>
            <person name="Wang Q."/>
            <person name="Zhang B."/>
            <person name="Ji P."/>
            <person name="Bell-Sakyi L."/>
            <person name="Cui X.M."/>
            <person name="Yuan T.T."/>
            <person name="Jiang B.G."/>
            <person name="Yang W.F."/>
            <person name="Lam T.T."/>
            <person name="Chang Q.C."/>
            <person name="Ding S.J."/>
            <person name="Wang X.J."/>
            <person name="Zhu J.G."/>
            <person name="Ruan X.D."/>
            <person name="Zhao L."/>
            <person name="Wei J.T."/>
            <person name="Ye R.Z."/>
            <person name="Que T.C."/>
            <person name="Du C.H."/>
            <person name="Zhou Y.H."/>
            <person name="Cheng J.X."/>
            <person name="Dai P.F."/>
            <person name="Guo W.B."/>
            <person name="Han X.H."/>
            <person name="Huang E.J."/>
            <person name="Li L.F."/>
            <person name="Wei W."/>
            <person name="Gao Y.C."/>
            <person name="Liu J.Z."/>
            <person name="Shao H.Z."/>
            <person name="Wang X."/>
            <person name="Wang C.C."/>
            <person name="Yang T.C."/>
            <person name="Huo Q.B."/>
            <person name="Li W."/>
            <person name="Chen H.Y."/>
            <person name="Chen S.E."/>
            <person name="Zhou L.G."/>
            <person name="Ni X.B."/>
            <person name="Tian J.H."/>
            <person name="Sheng Y."/>
            <person name="Liu T."/>
            <person name="Pan Y.S."/>
            <person name="Xia L.Y."/>
            <person name="Li J."/>
            <person name="Zhao F."/>
            <person name="Cao W.C."/>
        </authorList>
    </citation>
    <scope>NUCLEOTIDE SEQUENCE</scope>
    <source>
        <strain evidence="1">Rsan-2018</strain>
    </source>
</reference>
<dbReference type="AlphaFoldDB" id="A0A9D4PR59"/>
<sequence length="105" mass="11987">MKKCSTLQAEAATIMSIELLHVEDEGTGRGINTDACHTHYRLHDARATPPDNNAHFVEFLNKDPKEKLHVWVATAKPNSTQKHITPPQGYWQFIDHQLDWPKAVF</sequence>
<keyword evidence="2" id="KW-1185">Reference proteome</keyword>
<protein>
    <submittedName>
        <fullName evidence="1">Uncharacterized protein</fullName>
    </submittedName>
</protein>
<name>A0A9D4PR59_RHISA</name>
<accession>A0A9D4PR59</accession>